<organism evidence="1 3">
    <name type="scientific">Lotharella oceanica</name>
    <dbReference type="NCBI Taxonomy" id="641309"/>
    <lineage>
        <taxon>Eukaryota</taxon>
        <taxon>Sar</taxon>
        <taxon>Rhizaria</taxon>
        <taxon>Cercozoa</taxon>
        <taxon>Chlorarachniophyceae</taxon>
        <taxon>Lotharella</taxon>
    </lineage>
</organism>
<protein>
    <submittedName>
        <fullName evidence="1">60S ribosomal protein L27</fullName>
    </submittedName>
</protein>
<dbReference type="GO" id="GO:0005840">
    <property type="term" value="C:ribosome"/>
    <property type="evidence" value="ECO:0007669"/>
    <property type="project" value="UniProtKB-KW"/>
</dbReference>
<reference evidence="1 3" key="1">
    <citation type="journal article" date="2014" name="BMC Genomics">
        <title>Nucleomorph and plastid genome sequences of the chlorarachniophyte Lotharella oceanica: convergent reductive evolution and frequent recombination in nucleomorph-bearing algae.</title>
        <authorList>
            <person name="Tanifuji G."/>
            <person name="Onodera N.T."/>
            <person name="Brown M.W."/>
            <person name="Curtis B.A."/>
            <person name="Roger A.J."/>
            <person name="Ka-Shu Wong G."/>
            <person name="Melkonian M."/>
            <person name="Archibald J.M."/>
        </authorList>
    </citation>
    <scope>NUCLEOTIDE SEQUENCE [LARGE SCALE GENOMIC DNA]</scope>
    <source>
        <strain evidence="1 3">CCMP622</strain>
    </source>
</reference>
<accession>A0A060DA65</accession>
<dbReference type="EMBL" id="CP006627">
    <property type="protein sequence ID" value="AIB09608.1"/>
    <property type="molecule type" value="Genomic_DNA"/>
</dbReference>
<evidence type="ECO:0000313" key="3">
    <source>
        <dbReference type="Proteomes" id="UP000243670"/>
    </source>
</evidence>
<dbReference type="EMBL" id="CP006627">
    <property type="protein sequence ID" value="AIB09607.1"/>
    <property type="molecule type" value="Genomic_DNA"/>
</dbReference>
<keyword evidence="1" id="KW-0687">Ribonucleoprotein</keyword>
<dbReference type="Proteomes" id="UP000243670">
    <property type="component" value="Nucleomorph 1"/>
</dbReference>
<dbReference type="InterPro" id="IPR038655">
    <property type="entry name" value="Ribosomal_eL27_sf"/>
</dbReference>
<gene>
    <name evidence="1" type="primary">rpl27-1</name>
    <name evidence="2" type="synonym">rpl27-2</name>
    <name evidence="1" type="ORF">M951_chr1126</name>
    <name evidence="2" type="ORF">M951_chr1127</name>
</gene>
<dbReference type="AlphaFoldDB" id="A0A060DA65"/>
<dbReference type="Gene3D" id="2.30.30.770">
    <property type="match status" value="1"/>
</dbReference>
<geneLocation type="nucleomorph" evidence="1"/>
<name>A0A060DA65_9EUKA</name>
<keyword evidence="1" id="KW-0689">Ribosomal protein</keyword>
<sequence length="131" mass="15292">MIKDLRGNLVLLNTGRFAGKYAFILSTAVDSKLTGEKGYRYFLTCIIRKHKKKGKMNKKSFFETKHKILLRYMNINHGLVINRKVPQSLVSNYLSEMIGHKLVGDIYLEKYHHLVKKNFKLIDTKTLHLLI</sequence>
<keyword evidence="1" id="KW-0542">Nucleomorph</keyword>
<proteinExistence type="predicted"/>
<evidence type="ECO:0000313" key="2">
    <source>
        <dbReference type="EMBL" id="AIB09608.1"/>
    </source>
</evidence>
<evidence type="ECO:0000313" key="1">
    <source>
        <dbReference type="EMBL" id="AIB09607.1"/>
    </source>
</evidence>